<feature type="region of interest" description="Disordered" evidence="2">
    <location>
        <begin position="72"/>
        <end position="91"/>
    </location>
</feature>
<dbReference type="InterPro" id="IPR051361">
    <property type="entry name" value="ThrE/Ser_Exporter"/>
</dbReference>
<dbReference type="InterPro" id="IPR010619">
    <property type="entry name" value="ThrE-like_N"/>
</dbReference>
<evidence type="ECO:0000256" key="2">
    <source>
        <dbReference type="SAM" id="MobiDB-lite"/>
    </source>
</evidence>
<evidence type="ECO:0000313" key="6">
    <source>
        <dbReference type="Proteomes" id="UP000290900"/>
    </source>
</evidence>
<evidence type="ECO:0000313" key="5">
    <source>
        <dbReference type="EMBL" id="VEU23356.1"/>
    </source>
</evidence>
<dbReference type="GO" id="GO:0022857">
    <property type="term" value="F:transmembrane transporter activity"/>
    <property type="evidence" value="ECO:0007669"/>
    <property type="project" value="InterPro"/>
</dbReference>
<reference evidence="5 6" key="1">
    <citation type="submission" date="2018-12" db="EMBL/GenBank/DDBJ databases">
        <authorList>
            <person name="Tiukova I."/>
            <person name="Dainat J."/>
        </authorList>
    </citation>
    <scope>NUCLEOTIDE SEQUENCE [LARGE SCALE GENOMIC DNA]</scope>
</reference>
<comment type="similarity">
    <text evidence="1">Belongs to the ThrE exporter (TC 2.A.79) family.</text>
</comment>
<feature type="transmembrane region" description="Helical" evidence="3">
    <location>
        <begin position="695"/>
        <end position="713"/>
    </location>
</feature>
<feature type="region of interest" description="Disordered" evidence="2">
    <location>
        <begin position="385"/>
        <end position="495"/>
    </location>
</feature>
<feature type="compositionally biased region" description="Polar residues" evidence="2">
    <location>
        <begin position="401"/>
        <end position="412"/>
    </location>
</feature>
<accession>A0A448YR47</accession>
<feature type="transmembrane region" description="Helical" evidence="3">
    <location>
        <begin position="909"/>
        <end position="929"/>
    </location>
</feature>
<dbReference type="AlphaFoldDB" id="A0A448YR47"/>
<feature type="compositionally biased region" description="Acidic residues" evidence="2">
    <location>
        <begin position="165"/>
        <end position="176"/>
    </location>
</feature>
<keyword evidence="3" id="KW-1133">Transmembrane helix</keyword>
<feature type="compositionally biased region" description="Low complexity" evidence="2">
    <location>
        <begin position="21"/>
        <end position="39"/>
    </location>
</feature>
<dbReference type="STRING" id="13370.A0A448YR47"/>
<feature type="domain" description="Threonine/serine exporter-like N-terminal" evidence="4">
    <location>
        <begin position="564"/>
        <end position="806"/>
    </location>
</feature>
<feature type="transmembrane region" description="Helical" evidence="3">
    <location>
        <begin position="752"/>
        <end position="774"/>
    </location>
</feature>
<evidence type="ECO:0000259" key="4">
    <source>
        <dbReference type="Pfam" id="PF06738"/>
    </source>
</evidence>
<feature type="transmembrane region" description="Helical" evidence="3">
    <location>
        <begin position="827"/>
        <end position="844"/>
    </location>
</feature>
<feature type="compositionally biased region" description="Polar residues" evidence="2">
    <location>
        <begin position="463"/>
        <end position="493"/>
    </location>
</feature>
<protein>
    <submittedName>
        <fullName evidence="5">DEKNAAC104565</fullName>
    </submittedName>
</protein>
<dbReference type="EMBL" id="CAACVR010000045">
    <property type="protein sequence ID" value="VEU23356.1"/>
    <property type="molecule type" value="Genomic_DNA"/>
</dbReference>
<gene>
    <name evidence="5" type="ORF">BRENAR_LOCUS4087</name>
</gene>
<evidence type="ECO:0000256" key="3">
    <source>
        <dbReference type="SAM" id="Phobius"/>
    </source>
</evidence>
<feature type="transmembrane region" description="Helical" evidence="3">
    <location>
        <begin position="668"/>
        <end position="689"/>
    </location>
</feature>
<keyword evidence="3" id="KW-0812">Transmembrane</keyword>
<keyword evidence="6" id="KW-1185">Reference proteome</keyword>
<dbReference type="PANTHER" id="PTHR31082">
    <property type="entry name" value="PHEROMONE-REGULATED MEMBRANE PROTEIN 10"/>
    <property type="match status" value="1"/>
</dbReference>
<evidence type="ECO:0000256" key="1">
    <source>
        <dbReference type="ARBA" id="ARBA00034125"/>
    </source>
</evidence>
<dbReference type="OrthoDB" id="413008at2759"/>
<sequence length="1002" mass="110206">MAKSQRVGNLGKETRTLSGTKSSSSPSSSKKSNSIFSSFKSKRLNRNFDSEPLDDIPILEDDEQHDADYNKPIFPVFRTGKGGGASTNGRKVTVITDKMRSGGLPKDYEVSSPNSETLKQEIMRDFDEEFDKDTSENQTQLGYIGLHRQLVGEPHLHPENHHEEESSDETSTEEEENATHPQENDSSTLENYYLTEKADSHGTYPSRKNSKGSLIQRIRTGLSLTASNEANSTKQDMEKEIPDLGTSAHARASMLKHLFGLSKAPLGGGMVPGGIASSVRPSRIADEESEIGMNNEANEFQDEAKGLVNQLFQDRGTVSSSSDTGYSSSANQFTLVDHKNAQDDFDDLADDYKLDIDIPDSIAKKPRKVRRGIASSLLSMFNNGVLSQQTKPQKDRGPEYDQSTVWTAMNSSDGERKGRRLKRLGSFKPGHTSSSSLSYNWRKRSHSTDTFSGSARDSEKMRTSQSGSLNGVNSTQTDNNIISVRSGPDSSDVSPIRMPQFARKKDGKVGFFTEHEIPTNEDQIEFRNEYENLKKRRRSKGNFYKENAARITVHIADVLQRQQFILTLCKTFMMYGAPTHRMEEYMTMTARVLEINGSFIYFPGCMLASFGDAATRTTEMRLVRCPEGLNLGKLDEVHEIYKNVVHDREGVQEATEALETIMARKPRFNMWICILMYAFSSAMVAPWAFGGSWRDLPVCFGVGSVIGFLQFVVCPRSPLYSSLFEVTASIVSSFLARALGSINGGQMFCYSAIVQSSLALILPGYIILCGSLELQSRNMVAGAVRMFYAFIYSLMLSFGITLGAALYGWIDSGATSAATCTSNISPWYRFVFIPAFTIGIALVNQASFGQLPVMVFISGSGYVVSYFASKHFKNATELTAALGCFIIGLTSNGYSRLMKSVSKYLTRSAFMTVSLMLPGIFVQVPSGIASQGSVLMGISTANQIVHSNATTTTNPVTDTSSLGSIAFGMIMIEVALGISVGLYLSTVVVYPFGKKRTGLFTL</sequence>
<dbReference type="PANTHER" id="PTHR31082:SF4">
    <property type="entry name" value="PHEROMONE-REGULATED MEMBRANE PROTEIN 10"/>
    <property type="match status" value="1"/>
</dbReference>
<feature type="transmembrane region" description="Helical" evidence="3">
    <location>
        <begin position="880"/>
        <end position="897"/>
    </location>
</feature>
<feature type="transmembrane region" description="Helical" evidence="3">
    <location>
        <begin position="786"/>
        <end position="807"/>
    </location>
</feature>
<dbReference type="InParanoid" id="A0A448YR47"/>
<feature type="region of interest" description="Disordered" evidence="2">
    <location>
        <begin position="1"/>
        <end position="67"/>
    </location>
</feature>
<proteinExistence type="inferred from homology"/>
<organism evidence="5 6">
    <name type="scientific">Brettanomyces naardenensis</name>
    <name type="common">Yeast</name>
    <dbReference type="NCBI Taxonomy" id="13370"/>
    <lineage>
        <taxon>Eukaryota</taxon>
        <taxon>Fungi</taxon>
        <taxon>Dikarya</taxon>
        <taxon>Ascomycota</taxon>
        <taxon>Saccharomycotina</taxon>
        <taxon>Pichiomycetes</taxon>
        <taxon>Pichiales</taxon>
        <taxon>Pichiaceae</taxon>
        <taxon>Brettanomyces</taxon>
    </lineage>
</organism>
<feature type="region of interest" description="Disordered" evidence="2">
    <location>
        <begin position="157"/>
        <end position="189"/>
    </location>
</feature>
<dbReference type="Pfam" id="PF06738">
    <property type="entry name" value="ThrE"/>
    <property type="match status" value="1"/>
</dbReference>
<dbReference type="Proteomes" id="UP000290900">
    <property type="component" value="Unassembled WGS sequence"/>
</dbReference>
<feature type="transmembrane region" description="Helical" evidence="3">
    <location>
        <begin position="965"/>
        <end position="992"/>
    </location>
</feature>
<keyword evidence="3" id="KW-0472">Membrane</keyword>
<feature type="compositionally biased region" description="Acidic residues" evidence="2">
    <location>
        <begin position="51"/>
        <end position="65"/>
    </location>
</feature>
<feature type="transmembrane region" description="Helical" evidence="3">
    <location>
        <begin position="851"/>
        <end position="868"/>
    </location>
</feature>
<name>A0A448YR47_BRENA</name>